<dbReference type="Pfam" id="PF00232">
    <property type="entry name" value="Glyco_hydro_1"/>
    <property type="match status" value="1"/>
</dbReference>
<dbReference type="InterPro" id="IPR001360">
    <property type="entry name" value="Glyco_hydro_1"/>
</dbReference>
<proteinExistence type="inferred from homology"/>
<dbReference type="Proteomes" id="UP001141253">
    <property type="component" value="Chromosome 3"/>
</dbReference>
<name>A0ABQ9BLF6_9ROSI</name>
<evidence type="ECO:0000256" key="1">
    <source>
        <dbReference type="ARBA" id="ARBA00010838"/>
    </source>
</evidence>
<dbReference type="Gene3D" id="3.20.20.80">
    <property type="entry name" value="Glycosidases"/>
    <property type="match status" value="1"/>
</dbReference>
<sequence length="96" mass="10074">MKAVGHSCLSHRAMANKNCFLPTLLLVLRIIVTLNAAAAAPSHSIASLNRSSFPGGFIFGTASSYEGAAAEGGRGPSIWDVYTHRYPGSPLFVALL</sequence>
<evidence type="ECO:0000256" key="2">
    <source>
        <dbReference type="SAM" id="SignalP"/>
    </source>
</evidence>
<comment type="caution">
    <text evidence="3">The sequence shown here is derived from an EMBL/GenBank/DDBJ whole genome shotgun (WGS) entry which is preliminary data.</text>
</comment>
<dbReference type="InterPro" id="IPR017853">
    <property type="entry name" value="GH"/>
</dbReference>
<dbReference type="SUPFAM" id="SSF51445">
    <property type="entry name" value="(Trans)glycosidases"/>
    <property type="match status" value="1"/>
</dbReference>
<feature type="signal peptide" evidence="2">
    <location>
        <begin position="1"/>
        <end position="39"/>
    </location>
</feature>
<organism evidence="3 4">
    <name type="scientific">Salix suchowensis</name>
    <dbReference type="NCBI Taxonomy" id="1278906"/>
    <lineage>
        <taxon>Eukaryota</taxon>
        <taxon>Viridiplantae</taxon>
        <taxon>Streptophyta</taxon>
        <taxon>Embryophyta</taxon>
        <taxon>Tracheophyta</taxon>
        <taxon>Spermatophyta</taxon>
        <taxon>Magnoliopsida</taxon>
        <taxon>eudicotyledons</taxon>
        <taxon>Gunneridae</taxon>
        <taxon>Pentapetalae</taxon>
        <taxon>rosids</taxon>
        <taxon>fabids</taxon>
        <taxon>Malpighiales</taxon>
        <taxon>Salicaceae</taxon>
        <taxon>Saliceae</taxon>
        <taxon>Salix</taxon>
    </lineage>
</organism>
<feature type="chain" id="PRO_5046458856" evidence="2">
    <location>
        <begin position="40"/>
        <end position="96"/>
    </location>
</feature>
<dbReference type="EMBL" id="JAPFFI010000007">
    <property type="protein sequence ID" value="KAJ6387820.1"/>
    <property type="molecule type" value="Genomic_DNA"/>
</dbReference>
<accession>A0ABQ9BLF6</accession>
<keyword evidence="4" id="KW-1185">Reference proteome</keyword>
<gene>
    <name evidence="3" type="ORF">OIU77_026398</name>
</gene>
<protein>
    <submittedName>
        <fullName evidence="3">Uncharacterized protein</fullName>
    </submittedName>
</protein>
<reference evidence="3" key="1">
    <citation type="submission" date="2022-10" db="EMBL/GenBank/DDBJ databases">
        <authorList>
            <person name="Hyden B.L."/>
            <person name="Feng K."/>
            <person name="Yates T."/>
            <person name="Jawdy S."/>
            <person name="Smart L.B."/>
            <person name="Muchero W."/>
        </authorList>
    </citation>
    <scope>NUCLEOTIDE SEQUENCE</scope>
    <source>
        <tissue evidence="3">Shoot tip</tissue>
    </source>
</reference>
<reference evidence="3" key="2">
    <citation type="journal article" date="2023" name="Int. J. Mol. Sci.">
        <title>De Novo Assembly and Annotation of 11 Diverse Shrub Willow (Salix) Genomes Reveals Novel Gene Organization in Sex-Linked Regions.</title>
        <authorList>
            <person name="Hyden B."/>
            <person name="Feng K."/>
            <person name="Yates T.B."/>
            <person name="Jawdy S."/>
            <person name="Cereghino C."/>
            <person name="Smart L.B."/>
            <person name="Muchero W."/>
        </authorList>
    </citation>
    <scope>NUCLEOTIDE SEQUENCE</scope>
    <source>
        <tissue evidence="3">Shoot tip</tissue>
    </source>
</reference>
<evidence type="ECO:0000313" key="4">
    <source>
        <dbReference type="Proteomes" id="UP001141253"/>
    </source>
</evidence>
<comment type="similarity">
    <text evidence="1">Belongs to the glycosyl hydrolase 1 family.</text>
</comment>
<keyword evidence="2" id="KW-0732">Signal</keyword>
<evidence type="ECO:0000313" key="3">
    <source>
        <dbReference type="EMBL" id="KAJ6387820.1"/>
    </source>
</evidence>